<evidence type="ECO:0000313" key="3">
    <source>
        <dbReference type="EMBL" id="MBO0948846.1"/>
    </source>
</evidence>
<feature type="domain" description="AB hydrolase-1" evidence="2">
    <location>
        <begin position="44"/>
        <end position="280"/>
    </location>
</feature>
<dbReference type="EMBL" id="JAFMYW010000002">
    <property type="protein sequence ID" value="MBO0948846.1"/>
    <property type="molecule type" value="Genomic_DNA"/>
</dbReference>
<gene>
    <name evidence="3" type="ORF">J2I46_09655</name>
</gene>
<dbReference type="PRINTS" id="PR00111">
    <property type="entry name" value="ABHYDROLASE"/>
</dbReference>
<comment type="caution">
    <text evidence="3">The sequence shown here is derived from an EMBL/GenBank/DDBJ whole genome shotgun (WGS) entry which is preliminary data.</text>
</comment>
<keyword evidence="4" id="KW-1185">Reference proteome</keyword>
<dbReference type="PRINTS" id="PR00412">
    <property type="entry name" value="EPOXHYDRLASE"/>
</dbReference>
<name>A0ABS3JFR5_9BACT</name>
<dbReference type="InterPro" id="IPR000639">
    <property type="entry name" value="Epox_hydrolase-like"/>
</dbReference>
<dbReference type="RefSeq" id="WP_207328792.1">
    <property type="nucleotide sequence ID" value="NZ_JAFMYW010000002.1"/>
</dbReference>
<evidence type="ECO:0000256" key="1">
    <source>
        <dbReference type="ARBA" id="ARBA00022801"/>
    </source>
</evidence>
<dbReference type="PANTHER" id="PTHR43798">
    <property type="entry name" value="MONOACYLGLYCEROL LIPASE"/>
    <property type="match status" value="1"/>
</dbReference>
<proteinExistence type="predicted"/>
<accession>A0ABS3JFR5</accession>
<reference evidence="3 4" key="1">
    <citation type="submission" date="2021-03" db="EMBL/GenBank/DDBJ databases">
        <title>Fibrella sp. HMF5405 genome sequencing and assembly.</title>
        <authorList>
            <person name="Kang H."/>
            <person name="Kim H."/>
            <person name="Bae S."/>
            <person name="Joh K."/>
        </authorList>
    </citation>
    <scope>NUCLEOTIDE SEQUENCE [LARGE SCALE GENOMIC DNA]</scope>
    <source>
        <strain evidence="3 4">HMF5405</strain>
    </source>
</reference>
<protein>
    <submittedName>
        <fullName evidence="3">Alpha/beta hydrolase</fullName>
    </submittedName>
</protein>
<dbReference type="Pfam" id="PF00561">
    <property type="entry name" value="Abhydrolase_1"/>
    <property type="match status" value="1"/>
</dbReference>
<dbReference type="Gene3D" id="3.40.50.1820">
    <property type="entry name" value="alpha/beta hydrolase"/>
    <property type="match status" value="1"/>
</dbReference>
<dbReference type="InterPro" id="IPR029058">
    <property type="entry name" value="AB_hydrolase_fold"/>
</dbReference>
<evidence type="ECO:0000313" key="4">
    <source>
        <dbReference type="Proteomes" id="UP000664628"/>
    </source>
</evidence>
<dbReference type="InterPro" id="IPR050266">
    <property type="entry name" value="AB_hydrolase_sf"/>
</dbReference>
<dbReference type="SUPFAM" id="SSF53474">
    <property type="entry name" value="alpha/beta-Hydrolases"/>
    <property type="match status" value="1"/>
</dbReference>
<sequence length="309" mass="34048">MPYIQTKDSRFGEPVNLFVQDVTGSSYSSSSATGLSSSADTTQPTIVFIHGWPLSHEMWENQVAYFADRGYRCVAYDRRGFGKSSKPWGGYDYDTFADDLKAVIDELNLNNVVLVGFSMGGGEVARYFSRHGGANVSKAVLVSAVTPFMLQTDDNPDGVPQDTFDSMAEDMQKDRYAFLETFAKQFYGVNLVSHPVSQAHLNHDFMLASLASPKATLECAKAFSSTDFRDDMSSITVPTLIIHGDADKTVPIESSGEKSHELLPNADYRIYDGEPHGLFVTAKDQLNEDLLNFVQEAAYQNQSSAAVTY</sequence>
<evidence type="ECO:0000259" key="2">
    <source>
        <dbReference type="Pfam" id="PF00561"/>
    </source>
</evidence>
<organism evidence="3 4">
    <name type="scientific">Fibrella forsythiae</name>
    <dbReference type="NCBI Taxonomy" id="2817061"/>
    <lineage>
        <taxon>Bacteria</taxon>
        <taxon>Pseudomonadati</taxon>
        <taxon>Bacteroidota</taxon>
        <taxon>Cytophagia</taxon>
        <taxon>Cytophagales</taxon>
        <taxon>Spirosomataceae</taxon>
        <taxon>Fibrella</taxon>
    </lineage>
</organism>
<keyword evidence="1 3" id="KW-0378">Hydrolase</keyword>
<dbReference type="GO" id="GO:0016787">
    <property type="term" value="F:hydrolase activity"/>
    <property type="evidence" value="ECO:0007669"/>
    <property type="project" value="UniProtKB-KW"/>
</dbReference>
<dbReference type="Proteomes" id="UP000664628">
    <property type="component" value="Unassembled WGS sequence"/>
</dbReference>
<dbReference type="InterPro" id="IPR000073">
    <property type="entry name" value="AB_hydrolase_1"/>
</dbReference>
<dbReference type="PANTHER" id="PTHR43798:SF31">
    <property type="entry name" value="AB HYDROLASE SUPERFAMILY PROTEIN YCLE"/>
    <property type="match status" value="1"/>
</dbReference>